<evidence type="ECO:0000313" key="2">
    <source>
        <dbReference type="EMBL" id="PCE66506.1"/>
    </source>
</evidence>
<name>A0A2A4GEV8_9FLAO</name>
<dbReference type="RefSeq" id="WP_097442028.1">
    <property type="nucleotide sequence ID" value="NZ_NBWU01000001.1"/>
</dbReference>
<dbReference type="OrthoDB" id="9795634at2"/>
<dbReference type="EMBL" id="NBWU01000001">
    <property type="protein sequence ID" value="PCE66506.1"/>
    <property type="molecule type" value="Genomic_DNA"/>
</dbReference>
<dbReference type="GO" id="GO:0032259">
    <property type="term" value="P:methylation"/>
    <property type="evidence" value="ECO:0007669"/>
    <property type="project" value="UniProtKB-KW"/>
</dbReference>
<keyword evidence="2" id="KW-0808">Transferase</keyword>
<dbReference type="SUPFAM" id="SSF53335">
    <property type="entry name" value="S-adenosyl-L-methionine-dependent methyltransferases"/>
    <property type="match status" value="1"/>
</dbReference>
<dbReference type="AlphaFoldDB" id="A0A2A4GEV8"/>
<feature type="domain" description="Methyltransferase" evidence="1">
    <location>
        <begin position="48"/>
        <end position="144"/>
    </location>
</feature>
<evidence type="ECO:0000313" key="3">
    <source>
        <dbReference type="Proteomes" id="UP000219559"/>
    </source>
</evidence>
<keyword evidence="2" id="KW-0489">Methyltransferase</keyword>
<dbReference type="GO" id="GO:0008168">
    <property type="term" value="F:methyltransferase activity"/>
    <property type="evidence" value="ECO:0007669"/>
    <property type="project" value="UniProtKB-KW"/>
</dbReference>
<organism evidence="2 3">
    <name type="scientific">Sediminicola luteus</name>
    <dbReference type="NCBI Taxonomy" id="319238"/>
    <lineage>
        <taxon>Bacteria</taxon>
        <taxon>Pseudomonadati</taxon>
        <taxon>Bacteroidota</taxon>
        <taxon>Flavobacteriia</taxon>
        <taxon>Flavobacteriales</taxon>
        <taxon>Flavobacteriaceae</taxon>
        <taxon>Sediminicola</taxon>
    </lineage>
</organism>
<sequence>MGPELQRRVQRYGWDKAANFYEDSWQEQLRPAHDLVMAHLDPEPGQHILELAAGTGLVSFRMAQSVGINGQVLATDISDSMVTIGNSRVEKLGLENISFERAEAEKLSYPDAHFDSVVCALGLMYFPHPEQALAEMYRVLQKDGKAVVAVWGSRKHCGWSPIFPIVDARVKTDVCPMFFHLGEGGVLEYHFEQAGFREISFEKIKTELHYASAEEACVASFLGGPVAMAYSRFDEVTKQEAQKEYIQALTPFKTENGYKVPAEYVVLSAIK</sequence>
<evidence type="ECO:0000259" key="1">
    <source>
        <dbReference type="Pfam" id="PF13649"/>
    </source>
</evidence>
<dbReference type="Pfam" id="PF13649">
    <property type="entry name" value="Methyltransf_25"/>
    <property type="match status" value="1"/>
</dbReference>
<proteinExistence type="predicted"/>
<accession>A0A2A4GEV8</accession>
<dbReference type="Gene3D" id="3.40.50.150">
    <property type="entry name" value="Vaccinia Virus protein VP39"/>
    <property type="match status" value="1"/>
</dbReference>
<keyword evidence="3" id="KW-1185">Reference proteome</keyword>
<dbReference type="Proteomes" id="UP000219559">
    <property type="component" value="Unassembled WGS sequence"/>
</dbReference>
<dbReference type="InterPro" id="IPR029063">
    <property type="entry name" value="SAM-dependent_MTases_sf"/>
</dbReference>
<dbReference type="PANTHER" id="PTHR43591">
    <property type="entry name" value="METHYLTRANSFERASE"/>
    <property type="match status" value="1"/>
</dbReference>
<protein>
    <submittedName>
        <fullName evidence="2">Dimethylmenaquinone methyltransferase</fullName>
    </submittedName>
</protein>
<dbReference type="CDD" id="cd02440">
    <property type="entry name" value="AdoMet_MTases"/>
    <property type="match status" value="1"/>
</dbReference>
<dbReference type="InterPro" id="IPR041698">
    <property type="entry name" value="Methyltransf_25"/>
</dbReference>
<comment type="caution">
    <text evidence="2">The sequence shown here is derived from an EMBL/GenBank/DDBJ whole genome shotgun (WGS) entry which is preliminary data.</text>
</comment>
<gene>
    <name evidence="2" type="ORF">B7P33_04210</name>
</gene>
<dbReference type="PANTHER" id="PTHR43591:SF24">
    <property type="entry name" value="2-METHOXY-6-POLYPRENYL-1,4-BENZOQUINOL METHYLASE, MITOCHONDRIAL"/>
    <property type="match status" value="1"/>
</dbReference>
<reference evidence="2 3" key="1">
    <citation type="submission" date="2017-04" db="EMBL/GenBank/DDBJ databases">
        <title>A new member of the family Flavobacteriaceae isolated from ascidians.</title>
        <authorList>
            <person name="Chen L."/>
        </authorList>
    </citation>
    <scope>NUCLEOTIDE SEQUENCE [LARGE SCALE GENOMIC DNA]</scope>
    <source>
        <strain evidence="2 3">HQA918</strain>
    </source>
</reference>